<dbReference type="Pfam" id="PF00877">
    <property type="entry name" value="NLPC_P60"/>
    <property type="match status" value="1"/>
</dbReference>
<organism evidence="6 7">
    <name type="scientific">Roseibium aestuarii</name>
    <dbReference type="NCBI Taxonomy" id="2600299"/>
    <lineage>
        <taxon>Bacteria</taxon>
        <taxon>Pseudomonadati</taxon>
        <taxon>Pseudomonadota</taxon>
        <taxon>Alphaproteobacteria</taxon>
        <taxon>Hyphomicrobiales</taxon>
        <taxon>Stappiaceae</taxon>
        <taxon>Roseibium</taxon>
    </lineage>
</organism>
<accession>A0ABW4JTJ3</accession>
<dbReference type="InterPro" id="IPR011929">
    <property type="entry name" value="Phage_pept_NlpC/P60"/>
</dbReference>
<proteinExistence type="inferred from homology"/>
<dbReference type="SUPFAM" id="SSF54001">
    <property type="entry name" value="Cysteine proteinases"/>
    <property type="match status" value="1"/>
</dbReference>
<feature type="domain" description="NlpC/P60" evidence="5">
    <location>
        <begin position="8"/>
        <end position="147"/>
    </location>
</feature>
<gene>
    <name evidence="6" type="ORF">ACFSC7_04860</name>
</gene>
<evidence type="ECO:0000256" key="1">
    <source>
        <dbReference type="ARBA" id="ARBA00007074"/>
    </source>
</evidence>
<keyword evidence="4" id="KW-0788">Thiol protease</keyword>
<reference evidence="7" key="1">
    <citation type="journal article" date="2019" name="Int. J. Syst. Evol. Microbiol.">
        <title>The Global Catalogue of Microorganisms (GCM) 10K type strain sequencing project: providing services to taxonomists for standard genome sequencing and annotation.</title>
        <authorList>
            <consortium name="The Broad Institute Genomics Platform"/>
            <consortium name="The Broad Institute Genome Sequencing Center for Infectious Disease"/>
            <person name="Wu L."/>
            <person name="Ma J."/>
        </authorList>
    </citation>
    <scope>NUCLEOTIDE SEQUENCE [LARGE SCALE GENOMIC DNA]</scope>
    <source>
        <strain evidence="7">JCM 3369</strain>
    </source>
</reference>
<evidence type="ECO:0000313" key="7">
    <source>
        <dbReference type="Proteomes" id="UP001597327"/>
    </source>
</evidence>
<dbReference type="InterPro" id="IPR038765">
    <property type="entry name" value="Papain-like_cys_pep_sf"/>
</dbReference>
<evidence type="ECO:0000313" key="6">
    <source>
        <dbReference type="EMBL" id="MFD1694837.1"/>
    </source>
</evidence>
<sequence length="153" mass="16444">MAAPCVSEADPDLVLAAARRWLGTPYRHQASCLGVGCDCLGLIRGVWRALLGSEPEPVPAYAPDWVVAATDEPLARAAARWLQPVDLAAARPGDVVLFRWRDGLAARHAGILSGPGRLIHAYERVGVVESPLATAWHRRLSHAFRFPATGPTP</sequence>
<evidence type="ECO:0000259" key="5">
    <source>
        <dbReference type="PROSITE" id="PS51935"/>
    </source>
</evidence>
<name>A0ABW4JTJ3_9HYPH</name>
<dbReference type="PROSITE" id="PS51935">
    <property type="entry name" value="NLPC_P60"/>
    <property type="match status" value="1"/>
</dbReference>
<dbReference type="NCBIfam" id="TIGR02219">
    <property type="entry name" value="phage_NlpC_fam"/>
    <property type="match status" value="1"/>
</dbReference>
<keyword evidence="3" id="KW-0378">Hydrolase</keyword>
<dbReference type="EMBL" id="JBHUFA010000001">
    <property type="protein sequence ID" value="MFD1694837.1"/>
    <property type="molecule type" value="Genomic_DNA"/>
</dbReference>
<evidence type="ECO:0000256" key="2">
    <source>
        <dbReference type="ARBA" id="ARBA00022670"/>
    </source>
</evidence>
<dbReference type="Gene3D" id="3.90.1720.10">
    <property type="entry name" value="endopeptidase domain like (from Nostoc punctiforme)"/>
    <property type="match status" value="1"/>
</dbReference>
<keyword evidence="7" id="KW-1185">Reference proteome</keyword>
<evidence type="ECO:0000256" key="4">
    <source>
        <dbReference type="ARBA" id="ARBA00022807"/>
    </source>
</evidence>
<comment type="caution">
    <text evidence="6">The sequence shown here is derived from an EMBL/GenBank/DDBJ whole genome shotgun (WGS) entry which is preliminary data.</text>
</comment>
<keyword evidence="2" id="KW-0645">Protease</keyword>
<evidence type="ECO:0000256" key="3">
    <source>
        <dbReference type="ARBA" id="ARBA00022801"/>
    </source>
</evidence>
<dbReference type="InterPro" id="IPR000064">
    <property type="entry name" value="NLP_P60_dom"/>
</dbReference>
<protein>
    <submittedName>
        <fullName evidence="6">NlpC/P60 family protein</fullName>
    </submittedName>
</protein>
<dbReference type="Proteomes" id="UP001597327">
    <property type="component" value="Unassembled WGS sequence"/>
</dbReference>
<dbReference type="RefSeq" id="WP_188318785.1">
    <property type="nucleotide sequence ID" value="NZ_JBHUFA010000001.1"/>
</dbReference>
<comment type="similarity">
    <text evidence="1">Belongs to the peptidase C40 family.</text>
</comment>